<reference evidence="3 4" key="1">
    <citation type="journal article" date="2015" name="Genome Biol.">
        <title>Comparative genomics of Steinernema reveals deeply conserved gene regulatory networks.</title>
        <authorList>
            <person name="Dillman A.R."/>
            <person name="Macchietto M."/>
            <person name="Porter C.F."/>
            <person name="Rogers A."/>
            <person name="Williams B."/>
            <person name="Antoshechkin I."/>
            <person name="Lee M.M."/>
            <person name="Goodwin Z."/>
            <person name="Lu X."/>
            <person name="Lewis E.E."/>
            <person name="Goodrich-Blair H."/>
            <person name="Stock S.P."/>
            <person name="Adams B.J."/>
            <person name="Sternberg P.W."/>
            <person name="Mortazavi A."/>
        </authorList>
    </citation>
    <scope>NUCLEOTIDE SEQUENCE [LARGE SCALE GENOMIC DNA]</scope>
    <source>
        <strain evidence="3 4">ALL</strain>
    </source>
</reference>
<keyword evidence="1" id="KW-1133">Transmembrane helix</keyword>
<evidence type="ECO:0000313" key="3">
    <source>
        <dbReference type="EMBL" id="TKR58297.1"/>
    </source>
</evidence>
<dbReference type="Pfam" id="PF13383">
    <property type="entry name" value="Methyltransf_22"/>
    <property type="match status" value="1"/>
</dbReference>
<name>A0A4U5LQP9_STECR</name>
<organism evidence="3 4">
    <name type="scientific">Steinernema carpocapsae</name>
    <name type="common">Entomopathogenic nematode</name>
    <dbReference type="NCBI Taxonomy" id="34508"/>
    <lineage>
        <taxon>Eukaryota</taxon>
        <taxon>Metazoa</taxon>
        <taxon>Ecdysozoa</taxon>
        <taxon>Nematoda</taxon>
        <taxon>Chromadorea</taxon>
        <taxon>Rhabditida</taxon>
        <taxon>Tylenchina</taxon>
        <taxon>Panagrolaimomorpha</taxon>
        <taxon>Strongyloidoidea</taxon>
        <taxon>Steinernematidae</taxon>
        <taxon>Steinernema</taxon>
    </lineage>
</organism>
<proteinExistence type="predicted"/>
<protein>
    <recommendedName>
        <fullName evidence="2">Methyltransferase domain-containing protein</fullName>
    </recommendedName>
</protein>
<dbReference type="PANTHER" id="PTHR32026">
    <property type="entry name" value="METHYLTRANSFERASE-LIKE PROTEIN 24"/>
    <property type="match status" value="1"/>
</dbReference>
<gene>
    <name evidence="3" type="ORF">L596_029759</name>
</gene>
<dbReference type="Proteomes" id="UP000298663">
    <property type="component" value="Unassembled WGS sequence"/>
</dbReference>
<feature type="domain" description="Methyltransferase" evidence="2">
    <location>
        <begin position="82"/>
        <end position="182"/>
    </location>
</feature>
<dbReference type="InterPro" id="IPR026913">
    <property type="entry name" value="METTL24"/>
</dbReference>
<dbReference type="InterPro" id="IPR025714">
    <property type="entry name" value="Methyltranfer_dom"/>
</dbReference>
<reference evidence="3 4" key="2">
    <citation type="journal article" date="2019" name="G3 (Bethesda)">
        <title>Hybrid Assembly of the Genome of the Entomopathogenic Nematode Steinernema carpocapsae Identifies the X-Chromosome.</title>
        <authorList>
            <person name="Serra L."/>
            <person name="Macchietto M."/>
            <person name="Macias-Munoz A."/>
            <person name="McGill C.J."/>
            <person name="Rodriguez I.M."/>
            <person name="Rodriguez B."/>
            <person name="Murad R."/>
            <person name="Mortazavi A."/>
        </authorList>
    </citation>
    <scope>NUCLEOTIDE SEQUENCE [LARGE SCALE GENOMIC DNA]</scope>
    <source>
        <strain evidence="3 4">ALL</strain>
    </source>
</reference>
<dbReference type="PANTHER" id="PTHR32026:SF27">
    <property type="entry name" value="METHYLTRANSFERASE FKBM DOMAIN-CONTAINING PROTEIN-RELATED"/>
    <property type="match status" value="1"/>
</dbReference>
<evidence type="ECO:0000259" key="2">
    <source>
        <dbReference type="Pfam" id="PF13383"/>
    </source>
</evidence>
<sequence length="301" mass="34544">MVHAGRCLLFFVFGSAFLMLQLYFHLNPSTAIQPSARNSIFIDNAKGFFIYENYESVQKSPNSSLDWEIGRKRFDEYKRSAVKNSSMKEFLGLLKIQAECPNLVRLGNRFGHHKVCSPNLITSRRRCVVYSIGGSSGLPFEDMFQRYVAHNCEVVVLDKDTSGFNLSIPNSRFIQIESVGIQYELATKKVLFSDTLRQNNHFSVSILKLNISEPTHGFGHEIEILASTLQDFDIFHVLMTLNTDPRYMAGVLNTLENMGYALYSFEADMSKPHTLITSHFMIRDLRQFGFSRYFGRYYSPK</sequence>
<comment type="caution">
    <text evidence="3">The sequence shown here is derived from an EMBL/GenBank/DDBJ whole genome shotgun (WGS) entry which is preliminary data.</text>
</comment>
<evidence type="ECO:0000256" key="1">
    <source>
        <dbReference type="SAM" id="Phobius"/>
    </source>
</evidence>
<keyword evidence="4" id="KW-1185">Reference proteome</keyword>
<dbReference type="OrthoDB" id="10405396at2759"/>
<feature type="transmembrane region" description="Helical" evidence="1">
    <location>
        <begin position="7"/>
        <end position="26"/>
    </location>
</feature>
<dbReference type="AlphaFoldDB" id="A0A4U5LQP9"/>
<keyword evidence="1" id="KW-0472">Membrane</keyword>
<keyword evidence="1" id="KW-0812">Transmembrane</keyword>
<accession>A0A4U5LQP9</accession>
<evidence type="ECO:0000313" key="4">
    <source>
        <dbReference type="Proteomes" id="UP000298663"/>
    </source>
</evidence>
<dbReference type="EMBL" id="AZBU02000013">
    <property type="protein sequence ID" value="TKR58297.1"/>
    <property type="molecule type" value="Genomic_DNA"/>
</dbReference>